<dbReference type="AlphaFoldDB" id="A0A540WQ83"/>
<dbReference type="InterPro" id="IPR037883">
    <property type="entry name" value="Knr4/Smi1-like_sf"/>
</dbReference>
<dbReference type="Pfam" id="PF09346">
    <property type="entry name" value="SMI1_KNR4"/>
    <property type="match status" value="1"/>
</dbReference>
<gene>
    <name evidence="3" type="ORF">FJV41_35590</name>
</gene>
<dbReference type="SMART" id="SM00860">
    <property type="entry name" value="SMI1_KNR4"/>
    <property type="match status" value="1"/>
</dbReference>
<dbReference type="RefSeq" id="WP_141647059.1">
    <property type="nucleotide sequence ID" value="NZ_VIFM01000205.1"/>
</dbReference>
<comment type="caution">
    <text evidence="3">The sequence shown here is derived from an EMBL/GenBank/DDBJ whole genome shotgun (WGS) entry which is preliminary data.</text>
</comment>
<evidence type="ECO:0000313" key="3">
    <source>
        <dbReference type="EMBL" id="TQF11169.1"/>
    </source>
</evidence>
<sequence length="396" mass="43419">MPPLPPSLAAHLASLVQPSPPTSEQLEHFERGLPHPLPADYRELLTLHNGLELGRCATGTTDALGDEVHLGTLFAIRAEGRERLEPGGEHLPPDVMAFARHWGSINLFGIQLGDRPDSPAGTIWFFDSNADTDTADLFVARVHAPSFSAFLERLTPVPEAPAPSEPEAASEEAPPWNDPEAPDQVPPDAPSPEKPLVLGGHGHAMASAVLDVRIDTWARDVGSSQYRYLPERSTARYILELEPPHSTVEDGQPAPVAGDVPVLHANGGRHPTLDEWSSLVVGPEGDWEAWYGNDAPALVHNRLTVLSRTGAELKVRWEARYADHGRERAFLFEGPVQLGSIHLYVETPEDIDRALEAALGIRLLPEEWTRQLHPRQDRGSWHDVLPVTLTLVNPVR</sequence>
<evidence type="ECO:0000313" key="4">
    <source>
        <dbReference type="Proteomes" id="UP000315369"/>
    </source>
</evidence>
<accession>A0A540WQ83</accession>
<feature type="region of interest" description="Disordered" evidence="1">
    <location>
        <begin position="157"/>
        <end position="199"/>
    </location>
</feature>
<evidence type="ECO:0000256" key="1">
    <source>
        <dbReference type="SAM" id="MobiDB-lite"/>
    </source>
</evidence>
<feature type="domain" description="Knr4/Smi1-like" evidence="2">
    <location>
        <begin position="20"/>
        <end position="153"/>
    </location>
</feature>
<organism evidence="3 4">
    <name type="scientific">Myxococcus llanfairpwllgwyngyllgogerychwyrndrobwllllantysiliogogogochensis</name>
    <dbReference type="NCBI Taxonomy" id="2590453"/>
    <lineage>
        <taxon>Bacteria</taxon>
        <taxon>Pseudomonadati</taxon>
        <taxon>Myxococcota</taxon>
        <taxon>Myxococcia</taxon>
        <taxon>Myxococcales</taxon>
        <taxon>Cystobacterineae</taxon>
        <taxon>Myxococcaceae</taxon>
        <taxon>Myxococcus</taxon>
    </lineage>
</organism>
<reference evidence="3 4" key="1">
    <citation type="submission" date="2019-06" db="EMBL/GenBank/DDBJ databases">
        <authorList>
            <person name="Livingstone P."/>
            <person name="Whitworth D."/>
        </authorList>
    </citation>
    <scope>NUCLEOTIDE SEQUENCE [LARGE SCALE GENOMIC DNA]</scope>
    <source>
        <strain evidence="3 4">AM401</strain>
    </source>
</reference>
<keyword evidence="4" id="KW-1185">Reference proteome</keyword>
<protein>
    <recommendedName>
        <fullName evidence="2">Knr4/Smi1-like domain-containing protein</fullName>
    </recommendedName>
</protein>
<evidence type="ECO:0000259" key="2">
    <source>
        <dbReference type="SMART" id="SM00860"/>
    </source>
</evidence>
<name>A0A540WQ83_9BACT</name>
<dbReference type="OrthoDB" id="5501760at2"/>
<dbReference type="SUPFAM" id="SSF160631">
    <property type="entry name" value="SMI1/KNR4-like"/>
    <property type="match status" value="1"/>
</dbReference>
<dbReference type="Proteomes" id="UP000315369">
    <property type="component" value="Unassembled WGS sequence"/>
</dbReference>
<dbReference type="InterPro" id="IPR018958">
    <property type="entry name" value="Knr4/Smi1-like_dom"/>
</dbReference>
<dbReference type="EMBL" id="VIFM01000205">
    <property type="protein sequence ID" value="TQF11169.1"/>
    <property type="molecule type" value="Genomic_DNA"/>
</dbReference>
<feature type="compositionally biased region" description="Pro residues" evidence="1">
    <location>
        <begin position="184"/>
        <end position="193"/>
    </location>
</feature>
<feature type="compositionally biased region" description="Low complexity" evidence="1">
    <location>
        <begin position="165"/>
        <end position="175"/>
    </location>
</feature>
<proteinExistence type="predicted"/>
<dbReference type="Gene3D" id="3.40.1580.10">
    <property type="entry name" value="SMI1/KNR4-like"/>
    <property type="match status" value="1"/>
</dbReference>